<evidence type="ECO:0000256" key="3">
    <source>
        <dbReference type="SAM" id="Phobius"/>
    </source>
</evidence>
<evidence type="ECO:0000313" key="5">
    <source>
        <dbReference type="Proteomes" id="UP001341840"/>
    </source>
</evidence>
<feature type="compositionally biased region" description="Low complexity" evidence="2">
    <location>
        <begin position="139"/>
        <end position="159"/>
    </location>
</feature>
<feature type="coiled-coil region" evidence="1">
    <location>
        <begin position="286"/>
        <end position="389"/>
    </location>
</feature>
<feature type="compositionally biased region" description="Basic and acidic residues" evidence="2">
    <location>
        <begin position="176"/>
        <end position="211"/>
    </location>
</feature>
<keyword evidence="3" id="KW-1133">Transmembrane helix</keyword>
<comment type="caution">
    <text evidence="4">The sequence shown here is derived from an EMBL/GenBank/DDBJ whole genome shotgun (WGS) entry which is preliminary data.</text>
</comment>
<feature type="region of interest" description="Disordered" evidence="2">
    <location>
        <begin position="462"/>
        <end position="507"/>
    </location>
</feature>
<feature type="region of interest" description="Disordered" evidence="2">
    <location>
        <begin position="139"/>
        <end position="211"/>
    </location>
</feature>
<evidence type="ECO:0000256" key="1">
    <source>
        <dbReference type="SAM" id="Coils"/>
    </source>
</evidence>
<keyword evidence="3" id="KW-0472">Membrane</keyword>
<dbReference type="EMBL" id="JASCZI010000368">
    <property type="protein sequence ID" value="MED6111361.1"/>
    <property type="molecule type" value="Genomic_DNA"/>
</dbReference>
<evidence type="ECO:0000313" key="4">
    <source>
        <dbReference type="EMBL" id="MED6111361.1"/>
    </source>
</evidence>
<keyword evidence="1" id="KW-0175">Coiled coil</keyword>
<feature type="transmembrane region" description="Helical" evidence="3">
    <location>
        <begin position="40"/>
        <end position="59"/>
    </location>
</feature>
<proteinExistence type="predicted"/>
<reference evidence="4 5" key="1">
    <citation type="journal article" date="2023" name="Plants (Basel)">
        <title>Bridging the Gap: Combining Genomics and Transcriptomics Approaches to Understand Stylosanthes scabra, an Orphan Legume from the Brazilian Caatinga.</title>
        <authorList>
            <person name="Ferreira-Neto J.R.C."/>
            <person name="da Silva M.D."/>
            <person name="Binneck E."/>
            <person name="de Melo N.F."/>
            <person name="da Silva R.H."/>
            <person name="de Melo A.L.T.M."/>
            <person name="Pandolfi V."/>
            <person name="Bustamante F.O."/>
            <person name="Brasileiro-Vidal A.C."/>
            <person name="Benko-Iseppon A.M."/>
        </authorList>
    </citation>
    <scope>NUCLEOTIDE SEQUENCE [LARGE SCALE GENOMIC DNA]</scope>
    <source>
        <tissue evidence="4">Leaves</tissue>
    </source>
</reference>
<feature type="compositionally biased region" description="Polar residues" evidence="2">
    <location>
        <begin position="480"/>
        <end position="492"/>
    </location>
</feature>
<sequence length="507" mass="56358">MKLSSKTSSSVSQLHLNGWAIMRTFERVCFYFGFRPACRLFMYIYDVLIPPIGFGFISFRAHQGRKLFGSFEESIQEFKWHYFKVLPSLCCRAFWLDDEDSLLLVKMKQNKLDRLMSMLNDLGWMAPRAVLLTGFRTSSSSTATPAAAPSSTPSVEVSMPVPPSASGASKTRNGGSKRERPPIVNLEKEEGAKEDPAADLRPKRQEKGEKGVDLMDRVLGEDAAWEHPVNPLDLAFPKEYNFQKALDAGLTTSSVRKPLQTMPADQLLGESWRLSCQSLACLQIGLEKALVAKNKAEEELLDAQDQVSLLKAERDSAMSYLPLKEKVDSLNDGLSVKEGERQSALEQVSRLEEDIKVLQTKLKSCHASLEQERGKAEVAEKKVEALSSSLRQSQFDLGAANETSTYWCTEWKKLATEAKEMCQETLEIVLDQVSHLCPGVDFSAINLKSRWDPKGRRIYVPEGASSGDADMVEASPEVGQEQQSIVTEQVLQSEAGEKAVKGGEYPT</sequence>
<dbReference type="Proteomes" id="UP001341840">
    <property type="component" value="Unassembled WGS sequence"/>
</dbReference>
<organism evidence="4 5">
    <name type="scientific">Stylosanthes scabra</name>
    <dbReference type="NCBI Taxonomy" id="79078"/>
    <lineage>
        <taxon>Eukaryota</taxon>
        <taxon>Viridiplantae</taxon>
        <taxon>Streptophyta</taxon>
        <taxon>Embryophyta</taxon>
        <taxon>Tracheophyta</taxon>
        <taxon>Spermatophyta</taxon>
        <taxon>Magnoliopsida</taxon>
        <taxon>eudicotyledons</taxon>
        <taxon>Gunneridae</taxon>
        <taxon>Pentapetalae</taxon>
        <taxon>rosids</taxon>
        <taxon>fabids</taxon>
        <taxon>Fabales</taxon>
        <taxon>Fabaceae</taxon>
        <taxon>Papilionoideae</taxon>
        <taxon>50 kb inversion clade</taxon>
        <taxon>dalbergioids sensu lato</taxon>
        <taxon>Dalbergieae</taxon>
        <taxon>Pterocarpus clade</taxon>
        <taxon>Stylosanthes</taxon>
    </lineage>
</organism>
<protein>
    <submittedName>
        <fullName evidence="4">Uncharacterized protein</fullName>
    </submittedName>
</protein>
<gene>
    <name evidence="4" type="ORF">PIB30_051664</name>
</gene>
<keyword evidence="3" id="KW-0812">Transmembrane</keyword>
<accession>A0ABU6QHE5</accession>
<evidence type="ECO:0000256" key="2">
    <source>
        <dbReference type="SAM" id="MobiDB-lite"/>
    </source>
</evidence>
<keyword evidence="5" id="KW-1185">Reference proteome</keyword>
<name>A0ABU6QHE5_9FABA</name>